<evidence type="ECO:0000256" key="1">
    <source>
        <dbReference type="SAM" id="Coils"/>
    </source>
</evidence>
<feature type="compositionally biased region" description="Acidic residues" evidence="2">
    <location>
        <begin position="1"/>
        <end position="12"/>
    </location>
</feature>
<comment type="caution">
    <text evidence="5">The sequence shown here is derived from an EMBL/GenBank/DDBJ whole genome shotgun (WGS) entry which is preliminary data.</text>
</comment>
<accession>A0A9Q5STC6</accession>
<feature type="compositionally biased region" description="Acidic residues" evidence="2">
    <location>
        <begin position="21"/>
        <end position="31"/>
    </location>
</feature>
<dbReference type="RefSeq" id="WP_087375198.1">
    <property type="nucleotide sequence ID" value="NZ_NFIJ01000003.1"/>
</dbReference>
<feature type="compositionally biased region" description="Basic and acidic residues" evidence="2">
    <location>
        <begin position="37"/>
        <end position="46"/>
    </location>
</feature>
<dbReference type="EMBL" id="NFIJ01000003">
    <property type="protein sequence ID" value="OUO06294.1"/>
    <property type="molecule type" value="Genomic_DNA"/>
</dbReference>
<keyword evidence="3" id="KW-0472">Membrane</keyword>
<feature type="domain" description="Conjugative transposon TraM C-terminal" evidence="4">
    <location>
        <begin position="312"/>
        <end position="460"/>
    </location>
</feature>
<evidence type="ECO:0000256" key="3">
    <source>
        <dbReference type="SAM" id="Phobius"/>
    </source>
</evidence>
<sequence length="464" mass="51854">MEENMNNEDIVLEEGTVQVEEPTEEIQEIEDAPIPPQEKKEKERKELTPAEIQRRKKMLVYPLIFLVFAGAMWLIFAPSSDDKENQMQKGFNIDVPLPNEKGLMDDKKKAYEQDAFEKQRKTKMGTLQDFEIAIGQEESSPIGVLTDNMVEEDVPHTSNSSVRSSAVAYQDMNRQLGTFYQEPKKEEDDQKQLELEWRIQELERMQEEAQQRKTTANEQLELMEKSYQLAAKYMPGGKSGEQEVQSATNFGNGNTGNTQVIAAPVRQVKEQVVSILAHPMSDADFVNVYSKPRNWGFNTVQTAEESISKNTIKASVYRTITLTDGKEVQLRLLEPMMVGKQYIPSGTIVTGTAKIGEERMEIKVTSVSHGGNITPVNLGVYDIQGMKGVAVPNSEELNAAKEMASNMGSSLGTSITITEDAGAQLAADLGKGVIQGASQYLAKKFRTVKVTLKANHEFYLLPER</sequence>
<dbReference type="NCBIfam" id="TIGR03779">
    <property type="entry name" value="Bac_Flav_CT_M"/>
    <property type="match status" value="1"/>
</dbReference>
<keyword evidence="1" id="KW-0175">Coiled coil</keyword>
<feature type="region of interest" description="Disordered" evidence="2">
    <location>
        <begin position="1"/>
        <end position="46"/>
    </location>
</feature>
<dbReference type="AlphaFoldDB" id="A0A9Q5STC6"/>
<name>A0A9Q5STC6_9BACT</name>
<feature type="coiled-coil region" evidence="1">
    <location>
        <begin position="192"/>
        <end position="226"/>
    </location>
</feature>
<gene>
    <name evidence="5" type="ORF">B5F96_04420</name>
</gene>
<dbReference type="Proteomes" id="UP000195975">
    <property type="component" value="Unassembled WGS sequence"/>
</dbReference>
<dbReference type="InterPro" id="IPR022187">
    <property type="entry name" value="Conjug_transposon_TraM"/>
</dbReference>
<protein>
    <submittedName>
        <fullName evidence="5">Conjugative transposon protein TraM</fullName>
    </submittedName>
</protein>
<evidence type="ECO:0000313" key="5">
    <source>
        <dbReference type="EMBL" id="OUO06294.1"/>
    </source>
</evidence>
<proteinExistence type="predicted"/>
<organism evidence="5 6">
    <name type="scientific">Parabacteroides johnsonii</name>
    <dbReference type="NCBI Taxonomy" id="387661"/>
    <lineage>
        <taxon>Bacteria</taxon>
        <taxon>Pseudomonadati</taxon>
        <taxon>Bacteroidota</taxon>
        <taxon>Bacteroidia</taxon>
        <taxon>Bacteroidales</taxon>
        <taxon>Tannerellaceae</taxon>
        <taxon>Parabacteroides</taxon>
    </lineage>
</organism>
<evidence type="ECO:0000313" key="6">
    <source>
        <dbReference type="Proteomes" id="UP000195975"/>
    </source>
</evidence>
<dbReference type="InterPro" id="IPR055407">
    <property type="entry name" value="TraM_C"/>
</dbReference>
<evidence type="ECO:0000259" key="4">
    <source>
        <dbReference type="Pfam" id="PF12508"/>
    </source>
</evidence>
<keyword evidence="3" id="KW-0812">Transmembrane</keyword>
<feature type="transmembrane region" description="Helical" evidence="3">
    <location>
        <begin position="58"/>
        <end position="76"/>
    </location>
</feature>
<evidence type="ECO:0000256" key="2">
    <source>
        <dbReference type="SAM" id="MobiDB-lite"/>
    </source>
</evidence>
<dbReference type="Pfam" id="PF12508">
    <property type="entry name" value="Transposon_TraM"/>
    <property type="match status" value="1"/>
</dbReference>
<reference evidence="6" key="1">
    <citation type="submission" date="2017-04" db="EMBL/GenBank/DDBJ databases">
        <title>Function of individual gut microbiota members based on whole genome sequencing of pure cultures obtained from chicken caecum.</title>
        <authorList>
            <person name="Medvecky M."/>
            <person name="Cejkova D."/>
            <person name="Polansky O."/>
            <person name="Karasova D."/>
            <person name="Kubasova T."/>
            <person name="Cizek A."/>
            <person name="Rychlik I."/>
        </authorList>
    </citation>
    <scope>NUCLEOTIDE SEQUENCE [LARGE SCALE GENOMIC DNA]</scope>
    <source>
        <strain evidence="6">An42</strain>
    </source>
</reference>
<keyword evidence="3" id="KW-1133">Transmembrane helix</keyword>
<feature type="region of interest" description="Disordered" evidence="2">
    <location>
        <begin position="236"/>
        <end position="255"/>
    </location>
</feature>